<gene>
    <name evidence="2" type="ORF">WJX84_000323</name>
</gene>
<name>A0AAW1T342_9CHLO</name>
<dbReference type="EMBL" id="JALJOV010000515">
    <property type="protein sequence ID" value="KAK9863113.1"/>
    <property type="molecule type" value="Genomic_DNA"/>
</dbReference>
<dbReference type="Gene3D" id="3.10.310.70">
    <property type="match status" value="1"/>
</dbReference>
<dbReference type="Gene3D" id="3.20.20.140">
    <property type="entry name" value="Metal-dependent hydrolases"/>
    <property type="match status" value="1"/>
</dbReference>
<dbReference type="SUPFAM" id="SSF51338">
    <property type="entry name" value="Composite domain of metallo-dependent hydrolases"/>
    <property type="match status" value="1"/>
</dbReference>
<dbReference type="Proteomes" id="UP001485043">
    <property type="component" value="Unassembled WGS sequence"/>
</dbReference>
<dbReference type="Pfam" id="PF07969">
    <property type="entry name" value="Amidohydro_3"/>
    <property type="match status" value="1"/>
</dbReference>
<sequence>MRLFSFGSVSAVTLALVALKTTWLRDLLLSSVRPSTNHPLIIFHNGRFWTGDTQAPKAEAFAVNSGGLITTIGSDSEMLSLAGPFDQIVNLHGQNVVPGFVDAHVHLMMGAQTLESLDLNSVRSREQLAQALAEAAAQKRPGEWIKGHGWQRRLLGGQLPSKQWIDAAAPHNPVFLTSMDMHMGLANSRALEIAGVDVSTPDPPDGQIFRDASGVPTGVLTEWAQGLIVDHIPQPDVPTRQRLLQKASHYLLSRGVTTVHDLGRAPLDGAASWSDLLDVYMPAAERGQLPFRVFAFLPLDERQQLRKFVDQHGWGDRSGRVHWGGLKDFSDGSLGSSTALMHQPYAQDSTSFGLAVQDFGLLGRSILEGHDLGLQVAIHCIGDRAVDELLAIHARIPGGGPTLRLPHRIEHAQHLSGPNATNALSRLGLNVVANPQHLVPDQGIVVQQLGAERSGHGRSFAFGSLQQAGVHMAFGSDWPVVPVDPLLAAYVAINRAAPGPSEAPFVPSEAISLEDALTAQTLSGARTAGISNLVGSLRPGKHADFVVLHGDLEGLKAPGNLPSVAQTYIDGQCIYGCQ</sequence>
<dbReference type="InterPro" id="IPR013108">
    <property type="entry name" value="Amidohydro_3"/>
</dbReference>
<dbReference type="InterPro" id="IPR032466">
    <property type="entry name" value="Metal_Hydrolase"/>
</dbReference>
<accession>A0AAW1T342</accession>
<dbReference type="PANTHER" id="PTHR22642">
    <property type="entry name" value="IMIDAZOLONEPROPIONASE"/>
    <property type="match status" value="1"/>
</dbReference>
<dbReference type="AlphaFoldDB" id="A0AAW1T342"/>
<evidence type="ECO:0000259" key="1">
    <source>
        <dbReference type="Pfam" id="PF07969"/>
    </source>
</evidence>
<dbReference type="InterPro" id="IPR033932">
    <property type="entry name" value="YtcJ-like"/>
</dbReference>
<dbReference type="SUPFAM" id="SSF51556">
    <property type="entry name" value="Metallo-dependent hydrolases"/>
    <property type="match status" value="1"/>
</dbReference>
<dbReference type="Gene3D" id="2.30.40.10">
    <property type="entry name" value="Urease, subunit C, domain 1"/>
    <property type="match status" value="1"/>
</dbReference>
<proteinExistence type="predicted"/>
<dbReference type="GO" id="GO:0016810">
    <property type="term" value="F:hydrolase activity, acting on carbon-nitrogen (but not peptide) bonds"/>
    <property type="evidence" value="ECO:0007669"/>
    <property type="project" value="InterPro"/>
</dbReference>
<comment type="caution">
    <text evidence="2">The sequence shown here is derived from an EMBL/GenBank/DDBJ whole genome shotgun (WGS) entry which is preliminary data.</text>
</comment>
<reference evidence="2 3" key="1">
    <citation type="journal article" date="2024" name="Nat. Commun.">
        <title>Phylogenomics reveals the evolutionary origins of lichenization in chlorophyte algae.</title>
        <authorList>
            <person name="Puginier C."/>
            <person name="Libourel C."/>
            <person name="Otte J."/>
            <person name="Skaloud P."/>
            <person name="Haon M."/>
            <person name="Grisel S."/>
            <person name="Petersen M."/>
            <person name="Berrin J.G."/>
            <person name="Delaux P.M."/>
            <person name="Dal Grande F."/>
            <person name="Keller J."/>
        </authorList>
    </citation>
    <scope>NUCLEOTIDE SEQUENCE [LARGE SCALE GENOMIC DNA]</scope>
    <source>
        <strain evidence="2 3">SAG 2523</strain>
    </source>
</reference>
<evidence type="ECO:0000313" key="2">
    <source>
        <dbReference type="EMBL" id="KAK9863113.1"/>
    </source>
</evidence>
<evidence type="ECO:0000313" key="3">
    <source>
        <dbReference type="Proteomes" id="UP001485043"/>
    </source>
</evidence>
<feature type="domain" description="Amidohydrolase 3" evidence="1">
    <location>
        <begin position="87"/>
        <end position="575"/>
    </location>
</feature>
<dbReference type="InterPro" id="IPR011059">
    <property type="entry name" value="Metal-dep_hydrolase_composite"/>
</dbReference>
<protein>
    <recommendedName>
        <fullName evidence="1">Amidohydrolase 3 domain-containing protein</fullName>
    </recommendedName>
</protein>
<dbReference type="PANTHER" id="PTHR22642:SF2">
    <property type="entry name" value="PROTEIN LONG AFTER FAR-RED 3"/>
    <property type="match status" value="1"/>
</dbReference>
<keyword evidence="3" id="KW-1185">Reference proteome</keyword>
<dbReference type="CDD" id="cd01300">
    <property type="entry name" value="YtcJ_like"/>
    <property type="match status" value="1"/>
</dbReference>
<organism evidence="2 3">
    <name type="scientific">Apatococcus fuscideae</name>
    <dbReference type="NCBI Taxonomy" id="2026836"/>
    <lineage>
        <taxon>Eukaryota</taxon>
        <taxon>Viridiplantae</taxon>
        <taxon>Chlorophyta</taxon>
        <taxon>core chlorophytes</taxon>
        <taxon>Trebouxiophyceae</taxon>
        <taxon>Chlorellales</taxon>
        <taxon>Chlorellaceae</taxon>
        <taxon>Apatococcus</taxon>
    </lineage>
</organism>